<keyword evidence="4 5" id="KW-0472">Membrane</keyword>
<dbReference type="InterPro" id="IPR003825">
    <property type="entry name" value="Colicin-V_CvpA"/>
</dbReference>
<evidence type="ECO:0000256" key="2">
    <source>
        <dbReference type="ARBA" id="ARBA00022692"/>
    </source>
</evidence>
<evidence type="ECO:0000313" key="7">
    <source>
        <dbReference type="Proteomes" id="UP000251213"/>
    </source>
</evidence>
<dbReference type="PANTHER" id="PTHR37306">
    <property type="entry name" value="COLICIN V PRODUCTION PROTEIN"/>
    <property type="match status" value="1"/>
</dbReference>
<organism evidence="6 7">
    <name type="scientific">Thermoflavimicrobium daqui</name>
    <dbReference type="NCBI Taxonomy" id="2137476"/>
    <lineage>
        <taxon>Bacteria</taxon>
        <taxon>Bacillati</taxon>
        <taxon>Bacillota</taxon>
        <taxon>Bacilli</taxon>
        <taxon>Bacillales</taxon>
        <taxon>Thermoactinomycetaceae</taxon>
        <taxon>Thermoflavimicrobium</taxon>
    </lineage>
</organism>
<reference evidence="6 7" key="2">
    <citation type="submission" date="2018-06" db="EMBL/GenBank/DDBJ databases">
        <authorList>
            <person name="Zhirakovskaya E."/>
        </authorList>
    </citation>
    <scope>NUCLEOTIDE SEQUENCE [LARGE SCALE GENOMIC DNA]</scope>
    <source>
        <strain evidence="6 7">FBKL4.011</strain>
    </source>
</reference>
<evidence type="ECO:0000256" key="3">
    <source>
        <dbReference type="ARBA" id="ARBA00022989"/>
    </source>
</evidence>
<evidence type="ECO:0008006" key="8">
    <source>
        <dbReference type="Google" id="ProtNLM"/>
    </source>
</evidence>
<reference evidence="6 7" key="1">
    <citation type="submission" date="2018-06" db="EMBL/GenBank/DDBJ databases">
        <title>Thermoflavimicrobium daqus sp. nov., a thermophilic microbe isolated from Moutai-flavour Daqu.</title>
        <authorList>
            <person name="Wang X."/>
            <person name="Zhou H."/>
        </authorList>
    </citation>
    <scope>NUCLEOTIDE SEQUENCE [LARGE SCALE GENOMIC DNA]</scope>
    <source>
        <strain evidence="6 7">FBKL4.011</strain>
    </source>
</reference>
<comment type="caution">
    <text evidence="6">The sequence shown here is derived from an EMBL/GenBank/DDBJ whole genome shotgun (WGS) entry which is preliminary data.</text>
</comment>
<keyword evidence="3 5" id="KW-1133">Transmembrane helix</keyword>
<keyword evidence="2 5" id="KW-0812">Transmembrane</keyword>
<gene>
    <name evidence="6" type="ORF">DL897_01705</name>
</gene>
<dbReference type="Pfam" id="PF02674">
    <property type="entry name" value="Colicin_V"/>
    <property type="match status" value="1"/>
</dbReference>
<sequence>MFAMNLFDILIIVLFVFSCIFGYRKGLFTQVFSLVSWILAIGMAYLFTDEFAPIISHLIGFQNEETLMSLLSMDKLISSVTAFLILFVGAKLILGWIGFLLRPLFRLPVLSLLNQSSGLILGAIKISLLLIIIVNLLYFLPWTTGQRIINESLISQGILEVTPSLTEMFKALFLGQNT</sequence>
<evidence type="ECO:0000256" key="4">
    <source>
        <dbReference type="ARBA" id="ARBA00023136"/>
    </source>
</evidence>
<evidence type="ECO:0000256" key="5">
    <source>
        <dbReference type="SAM" id="Phobius"/>
    </source>
</evidence>
<dbReference type="OrthoDB" id="1809613at2"/>
<dbReference type="EMBL" id="QJKK01000001">
    <property type="protein sequence ID" value="RAL26794.1"/>
    <property type="molecule type" value="Genomic_DNA"/>
</dbReference>
<keyword evidence="7" id="KW-1185">Reference proteome</keyword>
<accession>A0A364K930</accession>
<dbReference type="AlphaFoldDB" id="A0A364K930"/>
<comment type="subcellular location">
    <subcellularLocation>
        <location evidence="1">Membrane</location>
        <topology evidence="1">Multi-pass membrane protein</topology>
    </subcellularLocation>
</comment>
<name>A0A364K930_9BACL</name>
<protein>
    <recommendedName>
        <fullName evidence="8">CvpA family protein</fullName>
    </recommendedName>
</protein>
<feature type="transmembrane region" description="Helical" evidence="5">
    <location>
        <begin position="7"/>
        <end position="24"/>
    </location>
</feature>
<feature type="transmembrane region" description="Helical" evidence="5">
    <location>
        <begin position="30"/>
        <end position="48"/>
    </location>
</feature>
<feature type="transmembrane region" description="Helical" evidence="5">
    <location>
        <begin position="76"/>
        <end position="99"/>
    </location>
</feature>
<evidence type="ECO:0000313" key="6">
    <source>
        <dbReference type="EMBL" id="RAL26794.1"/>
    </source>
</evidence>
<proteinExistence type="predicted"/>
<dbReference type="GO" id="GO:0016020">
    <property type="term" value="C:membrane"/>
    <property type="evidence" value="ECO:0007669"/>
    <property type="project" value="UniProtKB-SubCell"/>
</dbReference>
<feature type="transmembrane region" description="Helical" evidence="5">
    <location>
        <begin position="119"/>
        <end position="140"/>
    </location>
</feature>
<dbReference type="GO" id="GO:0009403">
    <property type="term" value="P:toxin biosynthetic process"/>
    <property type="evidence" value="ECO:0007669"/>
    <property type="project" value="InterPro"/>
</dbReference>
<evidence type="ECO:0000256" key="1">
    <source>
        <dbReference type="ARBA" id="ARBA00004141"/>
    </source>
</evidence>
<dbReference type="PANTHER" id="PTHR37306:SF1">
    <property type="entry name" value="COLICIN V PRODUCTION PROTEIN"/>
    <property type="match status" value="1"/>
</dbReference>
<dbReference type="Proteomes" id="UP000251213">
    <property type="component" value="Unassembled WGS sequence"/>
</dbReference>